<evidence type="ECO:0000313" key="2">
    <source>
        <dbReference type="EMBL" id="WFD35734.1"/>
    </source>
</evidence>
<dbReference type="SMART" id="SM01388">
    <property type="entry name" value="Mob1_phocein"/>
    <property type="match status" value="1"/>
</dbReference>
<dbReference type="PANTHER" id="PTHR22599">
    <property type="entry name" value="MPS ONE BINDER KINASE ACTIVATOR-LIKE MOB"/>
    <property type="match status" value="1"/>
</dbReference>
<accession>A0AAF0EWA4</accession>
<evidence type="ECO:0000313" key="3">
    <source>
        <dbReference type="Proteomes" id="UP001219933"/>
    </source>
</evidence>
<name>A0AAF0EWA4_9BASI</name>
<dbReference type="InterPro" id="IPR036703">
    <property type="entry name" value="MOB_kinase_act_sf"/>
</dbReference>
<dbReference type="SUPFAM" id="SSF101152">
    <property type="entry name" value="Mob1/phocein"/>
    <property type="match status" value="1"/>
</dbReference>
<keyword evidence="1" id="KW-0862">Zinc</keyword>
<keyword evidence="1" id="KW-0479">Metal-binding</keyword>
<keyword evidence="3" id="KW-1185">Reference proteome</keyword>
<dbReference type="Pfam" id="PF03637">
    <property type="entry name" value="Mob1_phocein"/>
    <property type="match status" value="1"/>
</dbReference>
<dbReference type="InterPro" id="IPR005301">
    <property type="entry name" value="MOB_kinase_act_fam"/>
</dbReference>
<gene>
    <name evidence="2" type="primary">MOB2</name>
    <name evidence="2" type="ORF">MCUN1_002595</name>
</gene>
<proteinExistence type="predicted"/>
<dbReference type="Gene3D" id="1.20.140.30">
    <property type="entry name" value="MOB kinase activator"/>
    <property type="match status" value="1"/>
</dbReference>
<dbReference type="AlphaFoldDB" id="A0AAF0EWA4"/>
<protein>
    <submittedName>
        <fullName evidence="2">Maintenance of ploidy protein mob2</fullName>
    </submittedName>
</protein>
<dbReference type="EMBL" id="CP119879">
    <property type="protein sequence ID" value="WFD35734.1"/>
    <property type="molecule type" value="Genomic_DNA"/>
</dbReference>
<feature type="binding site" evidence="1">
    <location>
        <position position="93"/>
    </location>
    <ligand>
        <name>Zn(2+)</name>
        <dbReference type="ChEBI" id="CHEBI:29105"/>
    </ligand>
</feature>
<evidence type="ECO:0000256" key="1">
    <source>
        <dbReference type="PIRSR" id="PIRSR605301-1"/>
    </source>
</evidence>
<feature type="binding site" evidence="1">
    <location>
        <position position="173"/>
    </location>
    <ligand>
        <name>Zn(2+)</name>
        <dbReference type="ChEBI" id="CHEBI:29105"/>
    </ligand>
</feature>
<organism evidence="2 3">
    <name type="scientific">Malassezia cuniculi</name>
    <dbReference type="NCBI Taxonomy" id="948313"/>
    <lineage>
        <taxon>Eukaryota</taxon>
        <taxon>Fungi</taxon>
        <taxon>Dikarya</taxon>
        <taxon>Basidiomycota</taxon>
        <taxon>Ustilaginomycotina</taxon>
        <taxon>Malasseziomycetes</taxon>
        <taxon>Malasseziales</taxon>
        <taxon>Malasseziaceae</taxon>
        <taxon>Malassezia</taxon>
    </lineage>
</organism>
<sequence length="282" mass="31719">MSFLNSISRMGRSARQKSRVNGDVDVGMPDIAVYGEKPLYLCEPFVRNALIKGSFRTIVALPRYVHPYEWIANNLFDFFHNLNLFYGIISEFCTVQANPTMAVGVGIHYTWVDVNRKPIPLPAPQYIDFVMTWMGRLFDDEAVFPTKAGREFPQSFLITARQMYEQMLRIFAHIYYAHYQWLLHLSCEGHFNSLFAHFIAFGKEFSLFDFCEFKGSGNAANGAPACMGGVGGPDSPAVETAELRDIAAAHVNAAGERVPYPGVCDLIESWVNLGVLPREVLQ</sequence>
<reference evidence="2" key="1">
    <citation type="submission" date="2023-03" db="EMBL/GenBank/DDBJ databases">
        <title>Mating type loci evolution in Malassezia.</title>
        <authorList>
            <person name="Coelho M.A."/>
        </authorList>
    </citation>
    <scope>NUCLEOTIDE SEQUENCE</scope>
    <source>
        <strain evidence="2">CBS 11721</strain>
    </source>
</reference>
<dbReference type="Proteomes" id="UP001219933">
    <property type="component" value="Chromosome 3"/>
</dbReference>
<feature type="binding site" evidence="1">
    <location>
        <position position="178"/>
    </location>
    <ligand>
        <name>Zn(2+)</name>
        <dbReference type="ChEBI" id="CHEBI:29105"/>
    </ligand>
</feature>